<evidence type="ECO:0000256" key="3">
    <source>
        <dbReference type="ARBA" id="ARBA00022553"/>
    </source>
</evidence>
<dbReference type="Gene3D" id="3.30.565.10">
    <property type="entry name" value="Histidine kinase-like ATPase, C-terminal domain"/>
    <property type="match status" value="1"/>
</dbReference>
<keyword evidence="8" id="KW-0804">Transcription</keyword>
<sequence length="858" mass="95253">MPGVIRIGLLADSADPFWVEVRETIWQFVRQQRTSGLDMCLAGAEAVELIDIEFIPDVHDYAVKVEEILALDLGALIAVPFAMPLLYPLLDNGLAVIALHERPFEHPRFVKPRTLYASGKLACEFLAQRIGGQGRVLVVGGRETREGRSSRLQAAYDVFARFPRVQLIHLPAPWDRRGALEAVHEFLSDVDTTALNPIRGIFGLSDTLALVGREVCQERNLLAADAVVVGINGDPLAIAAVARGEMAATVATSATHLATEALRLACLAAMGAAFPTEFDYCPQLVTSHNVTEIALRKLVAIADVPSRLVGVNRQMEERRLTQLQTGLEINHRIGSILDSGTLLREISALIRTNYGYDRVDVYLWDESTQSLIHQGLEEENALHNAYSLAEAGALGRALLSRRPVYIPDVQRVASSQDKALCGDTRTRVIAPIRFGGRILGVLDVHSAQLRRHVQADLDALQALADALGIALRNTQLYAEALHARAEAERANQLKTRLLANISHDLRAPLNIILGYSQAALAEPNPYNLPLPEELRTDLRHIYQSGLHLVRLVDDLLILSQAEIGALEIVPEWFDVGAFLHELFEGMAGSCEQCNVEWRLELPQTLPALYADPVRLRQVLLNLLDNAQKHTSSGHITLRATVEERTLHIWVEDTGNGIDPFQRERLNALLAFEESELDHRRFSVGLGLRVAHHILLLHGGALTLHSKPGHGTLCHIQLPLTPPAAPSPAPEPPVSEMAGPETQERLLQRIQQHCSGLSRRIAQYMVDHYANPISREEIAQAMQVSEDYISRVFRKETGMTPWQFLNRYRIIQAQKLLLSTDYSVTEIGTMVGFNDPAYFTRVFHRETGKSPQQYRKSAK</sequence>
<evidence type="ECO:0000256" key="2">
    <source>
        <dbReference type="ARBA" id="ARBA00012438"/>
    </source>
</evidence>
<dbReference type="SMART" id="SM00065">
    <property type="entry name" value="GAF"/>
    <property type="match status" value="1"/>
</dbReference>
<dbReference type="GO" id="GO:0043565">
    <property type="term" value="F:sequence-specific DNA binding"/>
    <property type="evidence" value="ECO:0007669"/>
    <property type="project" value="InterPro"/>
</dbReference>
<dbReference type="EMBL" id="DSMG01000198">
    <property type="protein sequence ID" value="HDX33659.1"/>
    <property type="molecule type" value="Genomic_DNA"/>
</dbReference>
<evidence type="ECO:0000256" key="5">
    <source>
        <dbReference type="ARBA" id="ARBA00022777"/>
    </source>
</evidence>
<dbReference type="SMART" id="SM00387">
    <property type="entry name" value="HATPase_c"/>
    <property type="match status" value="1"/>
</dbReference>
<dbReference type="PROSITE" id="PS01124">
    <property type="entry name" value="HTH_ARAC_FAMILY_2"/>
    <property type="match status" value="1"/>
</dbReference>
<dbReference type="CDD" id="cd00082">
    <property type="entry name" value="HisKA"/>
    <property type="match status" value="1"/>
</dbReference>
<dbReference type="PROSITE" id="PS50109">
    <property type="entry name" value="HIS_KIN"/>
    <property type="match status" value="1"/>
</dbReference>
<dbReference type="InterPro" id="IPR009057">
    <property type="entry name" value="Homeodomain-like_sf"/>
</dbReference>
<dbReference type="Pfam" id="PF02518">
    <property type="entry name" value="HATPase_c"/>
    <property type="match status" value="1"/>
</dbReference>
<dbReference type="SUPFAM" id="SSF55781">
    <property type="entry name" value="GAF domain-like"/>
    <property type="match status" value="1"/>
</dbReference>
<dbReference type="Gene3D" id="1.10.10.60">
    <property type="entry name" value="Homeodomain-like"/>
    <property type="match status" value="2"/>
</dbReference>
<dbReference type="SUPFAM" id="SSF55874">
    <property type="entry name" value="ATPase domain of HSP90 chaperone/DNA topoisomerase II/histidine kinase"/>
    <property type="match status" value="1"/>
</dbReference>
<comment type="catalytic activity">
    <reaction evidence="1">
        <text>ATP + protein L-histidine = ADP + protein N-phospho-L-histidine.</text>
        <dbReference type="EC" id="2.7.13.3"/>
    </reaction>
</comment>
<keyword evidence="4" id="KW-0808">Transferase</keyword>
<dbReference type="GO" id="GO:0003700">
    <property type="term" value="F:DNA-binding transcription factor activity"/>
    <property type="evidence" value="ECO:0007669"/>
    <property type="project" value="InterPro"/>
</dbReference>
<dbReference type="InterPro" id="IPR025997">
    <property type="entry name" value="SBP_2_dom"/>
</dbReference>
<evidence type="ECO:0000256" key="4">
    <source>
        <dbReference type="ARBA" id="ARBA00022679"/>
    </source>
</evidence>
<dbReference type="InterPro" id="IPR050736">
    <property type="entry name" value="Sensor_HK_Regulatory"/>
</dbReference>
<dbReference type="EC" id="2.7.13.3" evidence="2"/>
<feature type="domain" description="Histidine kinase" evidence="10">
    <location>
        <begin position="500"/>
        <end position="721"/>
    </location>
</feature>
<evidence type="ECO:0000256" key="1">
    <source>
        <dbReference type="ARBA" id="ARBA00000085"/>
    </source>
</evidence>
<dbReference type="InterPro" id="IPR003018">
    <property type="entry name" value="GAF"/>
</dbReference>
<dbReference type="InterPro" id="IPR029016">
    <property type="entry name" value="GAF-like_dom_sf"/>
</dbReference>
<organism evidence="11">
    <name type="scientific">Caldilinea aerophila</name>
    <dbReference type="NCBI Taxonomy" id="133453"/>
    <lineage>
        <taxon>Bacteria</taxon>
        <taxon>Bacillati</taxon>
        <taxon>Chloroflexota</taxon>
        <taxon>Caldilineae</taxon>
        <taxon>Caldilineales</taxon>
        <taxon>Caldilineaceae</taxon>
        <taxon>Caldilinea</taxon>
    </lineage>
</organism>
<name>A0A7C1FIM2_9CHLR</name>
<dbReference type="PANTHER" id="PTHR43711:SF1">
    <property type="entry name" value="HISTIDINE KINASE 1"/>
    <property type="match status" value="1"/>
</dbReference>
<dbReference type="Pfam" id="PF00512">
    <property type="entry name" value="HisKA"/>
    <property type="match status" value="1"/>
</dbReference>
<dbReference type="InterPro" id="IPR003594">
    <property type="entry name" value="HATPase_dom"/>
</dbReference>
<dbReference type="Gene3D" id="1.10.287.130">
    <property type="match status" value="1"/>
</dbReference>
<dbReference type="Pfam" id="PF12833">
    <property type="entry name" value="HTH_18"/>
    <property type="match status" value="1"/>
</dbReference>
<evidence type="ECO:0000256" key="8">
    <source>
        <dbReference type="ARBA" id="ARBA00023163"/>
    </source>
</evidence>
<dbReference type="InterPro" id="IPR028082">
    <property type="entry name" value="Peripla_BP_I"/>
</dbReference>
<dbReference type="SMART" id="SM00342">
    <property type="entry name" value="HTH_ARAC"/>
    <property type="match status" value="1"/>
</dbReference>
<gene>
    <name evidence="11" type="ORF">ENQ20_19575</name>
</gene>
<keyword evidence="3" id="KW-0597">Phosphoprotein</keyword>
<feature type="domain" description="HTH araC/xylS-type" evidence="9">
    <location>
        <begin position="758"/>
        <end position="856"/>
    </location>
</feature>
<dbReference type="SUPFAM" id="SSF46689">
    <property type="entry name" value="Homeodomain-like"/>
    <property type="match status" value="2"/>
</dbReference>
<keyword evidence="5" id="KW-0418">Kinase</keyword>
<dbReference type="InterPro" id="IPR018060">
    <property type="entry name" value="HTH_AraC"/>
</dbReference>
<dbReference type="SMART" id="SM00388">
    <property type="entry name" value="HisKA"/>
    <property type="match status" value="1"/>
</dbReference>
<comment type="caution">
    <text evidence="11">The sequence shown here is derived from an EMBL/GenBank/DDBJ whole genome shotgun (WGS) entry which is preliminary data.</text>
</comment>
<keyword evidence="7" id="KW-0805">Transcription regulation</keyword>
<keyword evidence="6" id="KW-0902">Two-component regulatory system</keyword>
<proteinExistence type="predicted"/>
<dbReference type="Gene3D" id="3.30.450.40">
    <property type="match status" value="1"/>
</dbReference>
<dbReference type="InterPro" id="IPR005467">
    <property type="entry name" value="His_kinase_dom"/>
</dbReference>
<dbReference type="GO" id="GO:0000155">
    <property type="term" value="F:phosphorelay sensor kinase activity"/>
    <property type="evidence" value="ECO:0007669"/>
    <property type="project" value="InterPro"/>
</dbReference>
<dbReference type="CDD" id="cd00075">
    <property type="entry name" value="HATPase"/>
    <property type="match status" value="1"/>
</dbReference>
<dbReference type="SUPFAM" id="SSF53822">
    <property type="entry name" value="Periplasmic binding protein-like I"/>
    <property type="match status" value="1"/>
</dbReference>
<dbReference type="InterPro" id="IPR036890">
    <property type="entry name" value="HATPase_C_sf"/>
</dbReference>
<dbReference type="Pfam" id="PF13407">
    <property type="entry name" value="Peripla_BP_4"/>
    <property type="match status" value="1"/>
</dbReference>
<evidence type="ECO:0000313" key="11">
    <source>
        <dbReference type="EMBL" id="HDX33659.1"/>
    </source>
</evidence>
<evidence type="ECO:0000259" key="9">
    <source>
        <dbReference type="PROSITE" id="PS01124"/>
    </source>
</evidence>
<evidence type="ECO:0000259" key="10">
    <source>
        <dbReference type="PROSITE" id="PS50109"/>
    </source>
</evidence>
<dbReference type="InterPro" id="IPR003661">
    <property type="entry name" value="HisK_dim/P_dom"/>
</dbReference>
<dbReference type="AlphaFoldDB" id="A0A7C1FIM2"/>
<dbReference type="InterPro" id="IPR036097">
    <property type="entry name" value="HisK_dim/P_sf"/>
</dbReference>
<evidence type="ECO:0000256" key="7">
    <source>
        <dbReference type="ARBA" id="ARBA00023015"/>
    </source>
</evidence>
<dbReference type="PRINTS" id="PR00344">
    <property type="entry name" value="BCTRLSENSOR"/>
</dbReference>
<dbReference type="SUPFAM" id="SSF47384">
    <property type="entry name" value="Homodimeric domain of signal transducing histidine kinase"/>
    <property type="match status" value="1"/>
</dbReference>
<dbReference type="Pfam" id="PF01590">
    <property type="entry name" value="GAF"/>
    <property type="match status" value="1"/>
</dbReference>
<dbReference type="PANTHER" id="PTHR43711">
    <property type="entry name" value="TWO-COMPONENT HISTIDINE KINASE"/>
    <property type="match status" value="1"/>
</dbReference>
<protein>
    <recommendedName>
        <fullName evidence="2">histidine kinase</fullName>
        <ecNumber evidence="2">2.7.13.3</ecNumber>
    </recommendedName>
</protein>
<accession>A0A7C1FIM2</accession>
<dbReference type="Gene3D" id="3.40.50.2300">
    <property type="match status" value="1"/>
</dbReference>
<evidence type="ECO:0000256" key="6">
    <source>
        <dbReference type="ARBA" id="ARBA00023012"/>
    </source>
</evidence>
<reference evidence="11" key="1">
    <citation type="journal article" date="2020" name="mSystems">
        <title>Genome- and Community-Level Interaction Insights into Carbon Utilization and Element Cycling Functions of Hydrothermarchaeota in Hydrothermal Sediment.</title>
        <authorList>
            <person name="Zhou Z."/>
            <person name="Liu Y."/>
            <person name="Xu W."/>
            <person name="Pan J."/>
            <person name="Luo Z.H."/>
            <person name="Li M."/>
        </authorList>
    </citation>
    <scope>NUCLEOTIDE SEQUENCE [LARGE SCALE GENOMIC DNA]</scope>
    <source>
        <strain evidence="11">SpSt-289</strain>
    </source>
</reference>
<dbReference type="InterPro" id="IPR004358">
    <property type="entry name" value="Sig_transdc_His_kin-like_C"/>
</dbReference>